<reference evidence="1" key="1">
    <citation type="submission" date="2021-06" db="EMBL/GenBank/DDBJ databases">
        <authorList>
            <person name="Kallberg Y."/>
            <person name="Tangrot J."/>
            <person name="Rosling A."/>
        </authorList>
    </citation>
    <scope>NUCLEOTIDE SEQUENCE</scope>
    <source>
        <strain evidence="1">MA461A</strain>
    </source>
</reference>
<organism evidence="1 2">
    <name type="scientific">Racocetra persica</name>
    <dbReference type="NCBI Taxonomy" id="160502"/>
    <lineage>
        <taxon>Eukaryota</taxon>
        <taxon>Fungi</taxon>
        <taxon>Fungi incertae sedis</taxon>
        <taxon>Mucoromycota</taxon>
        <taxon>Glomeromycotina</taxon>
        <taxon>Glomeromycetes</taxon>
        <taxon>Diversisporales</taxon>
        <taxon>Gigasporaceae</taxon>
        <taxon>Racocetra</taxon>
    </lineage>
</organism>
<proteinExistence type="predicted"/>
<feature type="non-terminal residue" evidence="1">
    <location>
        <position position="1"/>
    </location>
</feature>
<accession>A0ACA9RSR2</accession>
<dbReference type="EMBL" id="CAJVQC010065290">
    <property type="protein sequence ID" value="CAG8805331.1"/>
    <property type="molecule type" value="Genomic_DNA"/>
</dbReference>
<gene>
    <name evidence="1" type="ORF">RPERSI_LOCUS21905</name>
</gene>
<sequence>SDLVINKENYDGELAREHEEWTGEICQLIKNSPGYGEWERR</sequence>
<protein>
    <submittedName>
        <fullName evidence="1">23509_t:CDS:1</fullName>
    </submittedName>
</protein>
<evidence type="ECO:0000313" key="2">
    <source>
        <dbReference type="Proteomes" id="UP000789920"/>
    </source>
</evidence>
<name>A0ACA9RSR2_9GLOM</name>
<comment type="caution">
    <text evidence="1">The sequence shown here is derived from an EMBL/GenBank/DDBJ whole genome shotgun (WGS) entry which is preliminary data.</text>
</comment>
<keyword evidence="2" id="KW-1185">Reference proteome</keyword>
<dbReference type="Proteomes" id="UP000789920">
    <property type="component" value="Unassembled WGS sequence"/>
</dbReference>
<evidence type="ECO:0000313" key="1">
    <source>
        <dbReference type="EMBL" id="CAG8805331.1"/>
    </source>
</evidence>